<feature type="compositionally biased region" description="Polar residues" evidence="1">
    <location>
        <begin position="238"/>
        <end position="249"/>
    </location>
</feature>
<evidence type="ECO:0000256" key="1">
    <source>
        <dbReference type="SAM" id="MobiDB-lite"/>
    </source>
</evidence>
<dbReference type="STRING" id="5643.A0A060SQT4"/>
<keyword evidence="4" id="KW-1185">Reference proteome</keyword>
<organism evidence="3 4">
    <name type="scientific">Pycnoporus cinnabarinus</name>
    <name type="common">Cinnabar-red polypore</name>
    <name type="synonym">Trametes cinnabarina</name>
    <dbReference type="NCBI Taxonomy" id="5643"/>
    <lineage>
        <taxon>Eukaryota</taxon>
        <taxon>Fungi</taxon>
        <taxon>Dikarya</taxon>
        <taxon>Basidiomycota</taxon>
        <taxon>Agaricomycotina</taxon>
        <taxon>Agaricomycetes</taxon>
        <taxon>Polyporales</taxon>
        <taxon>Polyporaceae</taxon>
        <taxon>Trametes</taxon>
    </lineage>
</organism>
<dbReference type="Proteomes" id="UP000029665">
    <property type="component" value="Unassembled WGS sequence"/>
</dbReference>
<reference evidence="3" key="1">
    <citation type="submission" date="2014-01" db="EMBL/GenBank/DDBJ databases">
        <title>The genome of the white-rot fungus Pycnoporus cinnabarinus: a basidiomycete model with a versatile arsenal for lignocellulosic biomass breakdown.</title>
        <authorList>
            <person name="Levasseur A."/>
            <person name="Lomascolo A."/>
            <person name="Ruiz-Duenas F.J."/>
            <person name="Uzan E."/>
            <person name="Piumi F."/>
            <person name="Kues U."/>
            <person name="Ram A.F.J."/>
            <person name="Murat C."/>
            <person name="Haon M."/>
            <person name="Benoit I."/>
            <person name="Arfi Y."/>
            <person name="Chevret D."/>
            <person name="Drula E."/>
            <person name="Kwon M.J."/>
            <person name="Gouret P."/>
            <person name="Lesage-Meessen L."/>
            <person name="Lombard V."/>
            <person name="Mariette J."/>
            <person name="Noirot C."/>
            <person name="Park J."/>
            <person name="Patyshakuliyeva A."/>
            <person name="Wieneger R.A.B."/>
            <person name="Wosten H.A.B."/>
            <person name="Martin F."/>
            <person name="Coutinho P.M."/>
            <person name="de Vries R."/>
            <person name="Martinez A.T."/>
            <person name="Klopp C."/>
            <person name="Pontarotti P."/>
            <person name="Henrissat B."/>
            <person name="Record E."/>
        </authorList>
    </citation>
    <scope>NUCLEOTIDE SEQUENCE [LARGE SCALE GENOMIC DNA]</scope>
    <source>
        <strain evidence="3">BRFM137</strain>
    </source>
</reference>
<dbReference type="Pfam" id="PF20149">
    <property type="entry name" value="DUF6532"/>
    <property type="match status" value="1"/>
</dbReference>
<feature type="region of interest" description="Disordered" evidence="1">
    <location>
        <begin position="40"/>
        <end position="109"/>
    </location>
</feature>
<dbReference type="AlphaFoldDB" id="A0A060SQT4"/>
<dbReference type="EMBL" id="CCBP010000189">
    <property type="protein sequence ID" value="CDO74594.1"/>
    <property type="molecule type" value="Genomic_DNA"/>
</dbReference>
<feature type="compositionally biased region" description="Polar residues" evidence="1">
    <location>
        <begin position="75"/>
        <end position="87"/>
    </location>
</feature>
<evidence type="ECO:0000313" key="3">
    <source>
        <dbReference type="EMBL" id="CDO74594.1"/>
    </source>
</evidence>
<dbReference type="HOGENOM" id="CLU_409467_0_0_1"/>
<name>A0A060SQT4_PYCCI</name>
<feature type="compositionally biased region" description="Basic and acidic residues" evidence="1">
    <location>
        <begin position="196"/>
        <end position="206"/>
    </location>
</feature>
<comment type="caution">
    <text evidence="3">The sequence shown here is derived from an EMBL/GenBank/DDBJ whole genome shotgun (WGS) entry which is preliminary data.</text>
</comment>
<dbReference type="OMA" id="CTNISAR"/>
<protein>
    <recommendedName>
        <fullName evidence="2">DUF6532 domain-containing protein</fullName>
    </recommendedName>
</protein>
<evidence type="ECO:0000313" key="4">
    <source>
        <dbReference type="Proteomes" id="UP000029665"/>
    </source>
</evidence>
<feature type="compositionally biased region" description="Basic and acidic residues" evidence="1">
    <location>
        <begin position="53"/>
        <end position="72"/>
    </location>
</feature>
<dbReference type="InterPro" id="IPR045341">
    <property type="entry name" value="DUF6532"/>
</dbReference>
<feature type="region of interest" description="Disordered" evidence="1">
    <location>
        <begin position="183"/>
        <end position="258"/>
    </location>
</feature>
<feature type="compositionally biased region" description="Low complexity" evidence="1">
    <location>
        <begin position="210"/>
        <end position="220"/>
    </location>
</feature>
<sequence length="671" mass="74499">MPPEDRRIRKRTEKGAEYGTYIASLDMPRLSQLLTLPAASLAAARRSPAKPRRTSDREGRAEKAKNGSERLKPKTLNTASQGTTRTAPGTCDADDLQQDRITPAKQSQERFQLETLLSNRTSSRANTINFAAHAQAMPRLRSTPSSVTAGQRRDAPTAPSSVHRKLTKEAAARLLNLRHPYRSPSLACSRSSQEGAEAKKLPEGKRRMSSLHSGSVASGSQQKPSAGRRLPVEHRARSSSPAVTYTRRSPSPEHEPHLLDAVPPVRVYKLTGMTNGHGDVRQLITKRVDYRTQATPAPATQNGVKLFITIVNDEYSDSQDGVMDDYDPHARALAIAHAYAPDGQLDGNDSESNAARTVYDNDYDVDEPEVQSEHQMHNFHSSPMPSVVSYAEDVASQDDHAADHDHLHSEYGLPPTSSPYRKARRIAEPLEGRQRPRKSDYEPQAQEVIRDAVVIFKSLICSRDAYPNKLLERSWASEAWQQAALALDIKLAPNTETLNIIMQYSWNLRGEIKNVARSLVPAAYSFKAGITARSRVYNQERAAFLRRGHAFVYEVMALPFPCAADHVGLYEAEVIQAVINRVFYKSATDEGIVLARVYDPFPIVGLALVLTAVECAIDEWESGVFTKVKFSEEKYSSMYKVHLQELCAFEEESGADRIVNDICTNISARGR</sequence>
<gene>
    <name evidence="3" type="ORF">BN946_scf184807.g2</name>
</gene>
<accession>A0A060SQT4</accession>
<feature type="region of interest" description="Disordered" evidence="1">
    <location>
        <begin position="132"/>
        <end position="165"/>
    </location>
</feature>
<feature type="domain" description="DUF6532" evidence="2">
    <location>
        <begin position="452"/>
        <end position="648"/>
    </location>
</feature>
<dbReference type="OrthoDB" id="3268553at2759"/>
<evidence type="ECO:0000259" key="2">
    <source>
        <dbReference type="Pfam" id="PF20149"/>
    </source>
</evidence>
<proteinExistence type="predicted"/>